<dbReference type="InterPro" id="IPR026046">
    <property type="entry name" value="UBIAD1"/>
</dbReference>
<comment type="caution">
    <text evidence="3">The sequence shown here is derived from an EMBL/GenBank/DDBJ whole genome shotgun (WGS) entry which is preliminary data.</text>
</comment>
<keyword evidence="2" id="KW-0812">Transmembrane</keyword>
<keyword evidence="1" id="KW-0808">Transferase</keyword>
<proteinExistence type="predicted"/>
<evidence type="ECO:0000256" key="1">
    <source>
        <dbReference type="ARBA" id="ARBA00022679"/>
    </source>
</evidence>
<protein>
    <recommendedName>
        <fullName evidence="5">Prenyltransferase</fullName>
    </recommendedName>
</protein>
<dbReference type="PANTHER" id="PTHR13929:SF0">
    <property type="entry name" value="UBIA PRENYLTRANSFERASE DOMAIN-CONTAINING PROTEIN 1"/>
    <property type="match status" value="1"/>
</dbReference>
<dbReference type="AlphaFoldDB" id="A0A0P6WWY0"/>
<keyword evidence="4" id="KW-1185">Reference proteome</keyword>
<evidence type="ECO:0000256" key="2">
    <source>
        <dbReference type="SAM" id="Phobius"/>
    </source>
</evidence>
<dbReference type="GO" id="GO:0009234">
    <property type="term" value="P:menaquinone biosynthetic process"/>
    <property type="evidence" value="ECO:0007669"/>
    <property type="project" value="TreeGrafter"/>
</dbReference>
<keyword evidence="2" id="KW-1133">Transmembrane helix</keyword>
<sequence>MKNTRSIIFKELFTTKYVTILTVILLTAFLGNGIAKFLGIPLNWFLILLECGFFIFIALGSFSITIYFDPLLMARHKGIIPSTEEIIIRRVFLLICLISYTVCCAFVYLIIYLTSYNLAEFSFFILIFVLFLAYAVPPMRLADRGYGEILLTIFTANLIPATAFFLQSQSFHPLVIQLTFPLVPLFLAAMISTSLKNYLNEMITGTNSMVMMLGWKLAMDLHNWLILSVYLIIALSAVLGLTWNLVWPMFLPLPISIFSIYEIQRIKNGAKPRWSFLALGGYGEVLCMLYVLLFSLWVK</sequence>
<feature type="transmembrane region" description="Helical" evidence="2">
    <location>
        <begin position="44"/>
        <end position="70"/>
    </location>
</feature>
<keyword evidence="2" id="KW-0472">Membrane</keyword>
<evidence type="ECO:0000313" key="3">
    <source>
        <dbReference type="EMBL" id="KPL74779.1"/>
    </source>
</evidence>
<name>A0A0P6WWY0_9CHLR</name>
<feature type="transmembrane region" description="Helical" evidence="2">
    <location>
        <begin position="275"/>
        <end position="298"/>
    </location>
</feature>
<dbReference type="EMBL" id="LGCK01000002">
    <property type="protein sequence ID" value="KPL74779.1"/>
    <property type="molecule type" value="Genomic_DNA"/>
</dbReference>
<evidence type="ECO:0000313" key="4">
    <source>
        <dbReference type="Proteomes" id="UP000050430"/>
    </source>
</evidence>
<gene>
    <name evidence="3" type="ORF">ADM99_01505</name>
</gene>
<dbReference type="PANTHER" id="PTHR13929">
    <property type="entry name" value="1,4-DIHYDROXY-2-NAPHTHOATE OCTAPRENYLTRANSFERASE"/>
    <property type="match status" value="1"/>
</dbReference>
<feature type="transmembrane region" description="Helical" evidence="2">
    <location>
        <begin position="178"/>
        <end position="199"/>
    </location>
</feature>
<feature type="transmembrane region" description="Helical" evidence="2">
    <location>
        <begin position="118"/>
        <end position="137"/>
    </location>
</feature>
<dbReference type="GO" id="GO:0004659">
    <property type="term" value="F:prenyltransferase activity"/>
    <property type="evidence" value="ECO:0007669"/>
    <property type="project" value="InterPro"/>
</dbReference>
<feature type="transmembrane region" description="Helical" evidence="2">
    <location>
        <begin position="12"/>
        <end position="32"/>
    </location>
</feature>
<dbReference type="Proteomes" id="UP000050430">
    <property type="component" value="Unassembled WGS sequence"/>
</dbReference>
<organism evidence="3 4">
    <name type="scientific">Leptolinea tardivitalis</name>
    <dbReference type="NCBI Taxonomy" id="229920"/>
    <lineage>
        <taxon>Bacteria</taxon>
        <taxon>Bacillati</taxon>
        <taxon>Chloroflexota</taxon>
        <taxon>Anaerolineae</taxon>
        <taxon>Anaerolineales</taxon>
        <taxon>Anaerolineaceae</taxon>
        <taxon>Leptolinea</taxon>
    </lineage>
</organism>
<feature type="transmembrane region" description="Helical" evidence="2">
    <location>
        <begin position="91"/>
        <end position="112"/>
    </location>
</feature>
<dbReference type="GO" id="GO:0042371">
    <property type="term" value="P:vitamin K biosynthetic process"/>
    <property type="evidence" value="ECO:0007669"/>
    <property type="project" value="TreeGrafter"/>
</dbReference>
<feature type="transmembrane region" description="Helical" evidence="2">
    <location>
        <begin position="149"/>
        <end position="166"/>
    </location>
</feature>
<reference evidence="3 4" key="1">
    <citation type="submission" date="2015-07" db="EMBL/GenBank/DDBJ databases">
        <title>Genome sequence of Leptolinea tardivitalis DSM 16556.</title>
        <authorList>
            <person name="Hemp J."/>
            <person name="Ward L.M."/>
            <person name="Pace L.A."/>
            <person name="Fischer W.W."/>
        </authorList>
    </citation>
    <scope>NUCLEOTIDE SEQUENCE [LARGE SCALE GENOMIC DNA]</scope>
    <source>
        <strain evidence="3 4">YMTK-2</strain>
    </source>
</reference>
<dbReference type="STRING" id="229920.ADM99_01505"/>
<feature type="transmembrane region" description="Helical" evidence="2">
    <location>
        <begin position="220"/>
        <end position="239"/>
    </location>
</feature>
<accession>A0A0P6WWY0</accession>
<evidence type="ECO:0008006" key="5">
    <source>
        <dbReference type="Google" id="ProtNLM"/>
    </source>
</evidence>